<dbReference type="CDD" id="cd08422">
    <property type="entry name" value="PBP2_CrgA_like"/>
    <property type="match status" value="1"/>
</dbReference>
<evidence type="ECO:0000313" key="7">
    <source>
        <dbReference type="Proteomes" id="UP000076577"/>
    </source>
</evidence>
<dbReference type="Pfam" id="PF03466">
    <property type="entry name" value="LysR_substrate"/>
    <property type="match status" value="1"/>
</dbReference>
<evidence type="ECO:0000256" key="3">
    <source>
        <dbReference type="ARBA" id="ARBA00023125"/>
    </source>
</evidence>
<evidence type="ECO:0000256" key="2">
    <source>
        <dbReference type="ARBA" id="ARBA00023015"/>
    </source>
</evidence>
<evidence type="ECO:0000256" key="4">
    <source>
        <dbReference type="ARBA" id="ARBA00023163"/>
    </source>
</evidence>
<dbReference type="PATRIC" id="fig|989403.3.peg.4311"/>
<dbReference type="GO" id="GO:0003700">
    <property type="term" value="F:DNA-binding transcription factor activity"/>
    <property type="evidence" value="ECO:0007669"/>
    <property type="project" value="InterPro"/>
</dbReference>
<dbReference type="Gene3D" id="1.10.10.10">
    <property type="entry name" value="Winged helix-like DNA-binding domain superfamily/Winged helix DNA-binding domain"/>
    <property type="match status" value="1"/>
</dbReference>
<dbReference type="GO" id="GO:0003677">
    <property type="term" value="F:DNA binding"/>
    <property type="evidence" value="ECO:0007669"/>
    <property type="project" value="UniProtKB-KW"/>
</dbReference>
<evidence type="ECO:0000259" key="5">
    <source>
        <dbReference type="PROSITE" id="PS50931"/>
    </source>
</evidence>
<organism evidence="6 7">
    <name type="scientific">Pseudovibrio axinellae</name>
    <dbReference type="NCBI Taxonomy" id="989403"/>
    <lineage>
        <taxon>Bacteria</taxon>
        <taxon>Pseudomonadati</taxon>
        <taxon>Pseudomonadota</taxon>
        <taxon>Alphaproteobacteria</taxon>
        <taxon>Hyphomicrobiales</taxon>
        <taxon>Stappiaceae</taxon>
        <taxon>Pseudovibrio</taxon>
    </lineage>
</organism>
<dbReference type="PRINTS" id="PR00039">
    <property type="entry name" value="HTHLYSR"/>
</dbReference>
<accession>A0A165UPE4</accession>
<dbReference type="RefSeq" id="WP_068009793.1">
    <property type="nucleotide sequence ID" value="NZ_FOFM01000001.1"/>
</dbReference>
<dbReference type="InterPro" id="IPR005119">
    <property type="entry name" value="LysR_subst-bd"/>
</dbReference>
<feature type="domain" description="HTH lysR-type" evidence="5">
    <location>
        <begin position="3"/>
        <end position="60"/>
    </location>
</feature>
<dbReference type="PROSITE" id="PS50931">
    <property type="entry name" value="HTH_LYSR"/>
    <property type="match status" value="1"/>
</dbReference>
<dbReference type="FunFam" id="1.10.10.10:FF:000001">
    <property type="entry name" value="LysR family transcriptional regulator"/>
    <property type="match status" value="1"/>
</dbReference>
<dbReference type="Proteomes" id="UP000076577">
    <property type="component" value="Unassembled WGS sequence"/>
</dbReference>
<sequence>MSDLAQSLLVFTKVAEHKSFAEASRELNMANSSVTRHIASLEKELGVALFIRTTRLVRLSPAGEGAYVHAMDILHKVDELKRTVHAQDGRVSGLLRLSVPWRYARLYIAPILSGFMKLYPDIRVEIVSDDRMVNLVDAGFDAAIRIGRLADSSLIAKKIAEQSFVLAAAPSYLRQHARIETHDDLEGHTILTFSYAAANDSWKLKKSGHTYRVPAREGKLATNNADLITAAAVEGVGIIIQPIWAVQDQIKNGSLVPILSDYEVTSTAFETGIFVVYSKENKHNPCVRAWIDYVSEQFKLKT</sequence>
<dbReference type="InterPro" id="IPR036390">
    <property type="entry name" value="WH_DNA-bd_sf"/>
</dbReference>
<dbReference type="PANTHER" id="PTHR30537:SF5">
    <property type="entry name" value="HTH-TYPE TRANSCRIPTIONAL ACTIVATOR TTDR-RELATED"/>
    <property type="match status" value="1"/>
</dbReference>
<dbReference type="Pfam" id="PF00126">
    <property type="entry name" value="HTH_1"/>
    <property type="match status" value="1"/>
</dbReference>
<dbReference type="EMBL" id="LMCB01000098">
    <property type="protein sequence ID" value="KZL12653.1"/>
    <property type="molecule type" value="Genomic_DNA"/>
</dbReference>
<dbReference type="SUPFAM" id="SSF53850">
    <property type="entry name" value="Periplasmic binding protein-like II"/>
    <property type="match status" value="1"/>
</dbReference>
<comment type="caution">
    <text evidence="6">The sequence shown here is derived from an EMBL/GenBank/DDBJ whole genome shotgun (WGS) entry which is preliminary data.</text>
</comment>
<dbReference type="Gene3D" id="3.40.190.290">
    <property type="match status" value="1"/>
</dbReference>
<comment type="similarity">
    <text evidence="1">Belongs to the LysR transcriptional regulatory family.</text>
</comment>
<evidence type="ECO:0000256" key="1">
    <source>
        <dbReference type="ARBA" id="ARBA00009437"/>
    </source>
</evidence>
<protein>
    <submittedName>
        <fullName evidence="6">HTH-type transcriptional regulator DmlR</fullName>
    </submittedName>
</protein>
<dbReference type="OrthoDB" id="9813056at2"/>
<name>A0A165UPE4_9HYPH</name>
<keyword evidence="3" id="KW-0238">DNA-binding</keyword>
<dbReference type="STRING" id="989403.SAMN05421798_10121"/>
<proteinExistence type="inferred from homology"/>
<dbReference type="InterPro" id="IPR058163">
    <property type="entry name" value="LysR-type_TF_proteobact-type"/>
</dbReference>
<keyword evidence="4" id="KW-0804">Transcription</keyword>
<reference evidence="6 7" key="1">
    <citation type="journal article" date="2016" name="Front. Microbiol.">
        <title>Comparative Genomic Analysis Reveals a Diverse Repertoire of Genes Involved in Prokaryote-Eukaryote Interactions within the Pseudovibrio Genus.</title>
        <authorList>
            <person name="Romano S."/>
            <person name="Fernandez-Guerra A."/>
            <person name="Reen F.J."/>
            <person name="Glockner F.O."/>
            <person name="Crowley S.P."/>
            <person name="O'Sullivan O."/>
            <person name="Cotter P.D."/>
            <person name="Adams C."/>
            <person name="Dobson A.D."/>
            <person name="O'Gara F."/>
        </authorList>
    </citation>
    <scope>NUCLEOTIDE SEQUENCE [LARGE SCALE GENOMIC DNA]</scope>
    <source>
        <strain evidence="6 7">Ad2</strain>
    </source>
</reference>
<gene>
    <name evidence="6" type="primary">dmlR_15</name>
    <name evidence="6" type="ORF">PsAD2_03959</name>
</gene>
<dbReference type="InterPro" id="IPR036388">
    <property type="entry name" value="WH-like_DNA-bd_sf"/>
</dbReference>
<dbReference type="InterPro" id="IPR000847">
    <property type="entry name" value="LysR_HTH_N"/>
</dbReference>
<evidence type="ECO:0000313" key="6">
    <source>
        <dbReference type="EMBL" id="KZL12653.1"/>
    </source>
</evidence>
<dbReference type="PANTHER" id="PTHR30537">
    <property type="entry name" value="HTH-TYPE TRANSCRIPTIONAL REGULATOR"/>
    <property type="match status" value="1"/>
</dbReference>
<keyword evidence="7" id="KW-1185">Reference proteome</keyword>
<dbReference type="AlphaFoldDB" id="A0A165UPE4"/>
<keyword evidence="2" id="KW-0805">Transcription regulation</keyword>
<dbReference type="SUPFAM" id="SSF46785">
    <property type="entry name" value="Winged helix' DNA-binding domain"/>
    <property type="match status" value="1"/>
</dbReference>